<dbReference type="SUPFAM" id="SSF110087">
    <property type="entry name" value="DR1885-like metal-binding protein"/>
    <property type="match status" value="1"/>
</dbReference>
<sequence length="165" mass="17317">MLLVPALAAALLAAATPALAHEFTLGALVIDHPWARPNLPNRPAAAYVEITNGGETADRLLAASSPAFETVELHTMEMADGVMKMMRVEAVELPAGATVALAPGRHHMMLFGAAGNFRPGDSFPMTLSFEAAGEIEVEVKVEMKPSSEMHGGGHRSDDGGHGTKH</sequence>
<evidence type="ECO:0000313" key="4">
    <source>
        <dbReference type="Proteomes" id="UP001239909"/>
    </source>
</evidence>
<feature type="chain" id="PRO_5045788207" evidence="2">
    <location>
        <begin position="21"/>
        <end position="165"/>
    </location>
</feature>
<keyword evidence="4" id="KW-1185">Reference proteome</keyword>
<evidence type="ECO:0000313" key="3">
    <source>
        <dbReference type="EMBL" id="GMG83217.1"/>
    </source>
</evidence>
<dbReference type="PANTHER" id="PTHR36302">
    <property type="entry name" value="BLR7088 PROTEIN"/>
    <property type="match status" value="1"/>
</dbReference>
<proteinExistence type="predicted"/>
<dbReference type="Pfam" id="PF04314">
    <property type="entry name" value="PCuAC"/>
    <property type="match status" value="1"/>
</dbReference>
<dbReference type="PANTHER" id="PTHR36302:SF1">
    <property type="entry name" value="COPPER CHAPERONE PCU(A)C"/>
    <property type="match status" value="1"/>
</dbReference>
<gene>
    <name evidence="3" type="ORF">LNKW23_24300</name>
</gene>
<dbReference type="Gene3D" id="2.60.40.1890">
    <property type="entry name" value="PCu(A)C copper chaperone"/>
    <property type="match status" value="1"/>
</dbReference>
<feature type="region of interest" description="Disordered" evidence="1">
    <location>
        <begin position="143"/>
        <end position="165"/>
    </location>
</feature>
<comment type="caution">
    <text evidence="3">The sequence shown here is derived from an EMBL/GenBank/DDBJ whole genome shotgun (WGS) entry which is preliminary data.</text>
</comment>
<organism evidence="3 4">
    <name type="scientific">Paralimibaculum aggregatum</name>
    <dbReference type="NCBI Taxonomy" id="3036245"/>
    <lineage>
        <taxon>Bacteria</taxon>
        <taxon>Pseudomonadati</taxon>
        <taxon>Pseudomonadota</taxon>
        <taxon>Alphaproteobacteria</taxon>
        <taxon>Rhodobacterales</taxon>
        <taxon>Paracoccaceae</taxon>
        <taxon>Paralimibaculum</taxon>
    </lineage>
</organism>
<reference evidence="3 4" key="1">
    <citation type="submission" date="2023-04" db="EMBL/GenBank/DDBJ databases">
        <title>Marinoamorphus aggregata gen. nov., sp. Nov., isolate from tissue of brittle star Ophioplocus japonicus.</title>
        <authorList>
            <person name="Kawano K."/>
            <person name="Sawayama S."/>
            <person name="Nakagawa S."/>
        </authorList>
    </citation>
    <scope>NUCLEOTIDE SEQUENCE [LARGE SCALE GENOMIC DNA]</scope>
    <source>
        <strain evidence="3 4">NKW23</strain>
    </source>
</reference>
<feature type="compositionally biased region" description="Basic and acidic residues" evidence="1">
    <location>
        <begin position="154"/>
        <end position="165"/>
    </location>
</feature>
<keyword evidence="2" id="KW-0732">Signal</keyword>
<dbReference type="InterPro" id="IPR007410">
    <property type="entry name" value="LpqE-like"/>
</dbReference>
<protein>
    <submittedName>
        <fullName evidence="3">Copper chaperone PCu(A)C</fullName>
    </submittedName>
</protein>
<evidence type="ECO:0000256" key="1">
    <source>
        <dbReference type="SAM" id="MobiDB-lite"/>
    </source>
</evidence>
<feature type="signal peptide" evidence="2">
    <location>
        <begin position="1"/>
        <end position="20"/>
    </location>
</feature>
<name>A0ABQ6LJR0_9RHOB</name>
<accession>A0ABQ6LJR0</accession>
<dbReference type="InterPro" id="IPR058248">
    <property type="entry name" value="Lxx211020-like"/>
</dbReference>
<dbReference type="Proteomes" id="UP001239909">
    <property type="component" value="Unassembled WGS sequence"/>
</dbReference>
<dbReference type="InterPro" id="IPR036182">
    <property type="entry name" value="PCuAC_sf"/>
</dbReference>
<dbReference type="EMBL" id="BSYI01000017">
    <property type="protein sequence ID" value="GMG83217.1"/>
    <property type="molecule type" value="Genomic_DNA"/>
</dbReference>
<evidence type="ECO:0000256" key="2">
    <source>
        <dbReference type="SAM" id="SignalP"/>
    </source>
</evidence>